<dbReference type="GO" id="GO:0008757">
    <property type="term" value="F:S-adenosylmethionine-dependent methyltransferase activity"/>
    <property type="evidence" value="ECO:0007669"/>
    <property type="project" value="UniProtKB-ARBA"/>
</dbReference>
<dbReference type="PANTHER" id="PTHR12829:SF7">
    <property type="entry name" value="N6-ADENOSINE-METHYLTRANSFERASE CATALYTIC SUBUNIT"/>
    <property type="match status" value="1"/>
</dbReference>
<keyword evidence="2" id="KW-0808">Transferase</keyword>
<dbReference type="PANTHER" id="PTHR12829">
    <property type="entry name" value="N6-ADENOSINE-METHYLTRANSFERASE"/>
    <property type="match status" value="1"/>
</dbReference>
<dbReference type="GO" id="GO:0008173">
    <property type="term" value="F:RNA methyltransferase activity"/>
    <property type="evidence" value="ECO:0007669"/>
    <property type="project" value="UniProtKB-ARBA"/>
</dbReference>
<reference evidence="4 5" key="1">
    <citation type="submission" date="2019-04" db="EMBL/GenBank/DDBJ databases">
        <title>Nine Novel Phages from a Plateau Lake in Southwest China Provide Insights into Aeromonas Phage Diversity.</title>
        <authorList>
            <person name="Xiao W."/>
            <person name="Bai M."/>
        </authorList>
    </citation>
    <scope>NUCLEOTIDE SEQUENCE [LARGE SCALE GENOMIC DNA]</scope>
</reference>
<evidence type="ECO:0000256" key="1">
    <source>
        <dbReference type="ARBA" id="ARBA00022603"/>
    </source>
</evidence>
<keyword evidence="5" id="KW-1185">Reference proteome</keyword>
<dbReference type="GO" id="GO:0032259">
    <property type="term" value="P:methylation"/>
    <property type="evidence" value="ECO:0007669"/>
    <property type="project" value="UniProtKB-KW"/>
</dbReference>
<protein>
    <submittedName>
        <fullName evidence="4">Adenine methylase</fullName>
    </submittedName>
</protein>
<organism evidence="4 5">
    <name type="scientific">Aeromonas phage 4_D05</name>
    <dbReference type="NCBI Taxonomy" id="2588099"/>
    <lineage>
        <taxon>Viruses</taxon>
        <taxon>Duplodnaviria</taxon>
        <taxon>Heunggongvirae</taxon>
        <taxon>Uroviricota</taxon>
        <taxon>Caudoviricetes</taxon>
        <taxon>Kunmingvirus</taxon>
        <taxon>Kunmingvirus kv4D05</taxon>
    </lineage>
</organism>
<dbReference type="PROSITE" id="PS51143">
    <property type="entry name" value="MT_A70"/>
    <property type="match status" value="1"/>
</dbReference>
<dbReference type="InterPro" id="IPR007757">
    <property type="entry name" value="MT-A70-like"/>
</dbReference>
<accession>A0A514TU90</accession>
<evidence type="ECO:0000256" key="3">
    <source>
        <dbReference type="ARBA" id="ARBA00022691"/>
    </source>
</evidence>
<name>A0A514TU90_9CAUD</name>
<keyword evidence="3" id="KW-0949">S-adenosyl-L-methionine</keyword>
<dbReference type="EMBL" id="MK804892">
    <property type="protein sequence ID" value="QDJ96121.1"/>
    <property type="molecule type" value="Genomic_DNA"/>
</dbReference>
<dbReference type="Pfam" id="PF05063">
    <property type="entry name" value="MT-A70"/>
    <property type="match status" value="1"/>
</dbReference>
<proteinExistence type="predicted"/>
<dbReference type="Proteomes" id="UP000316563">
    <property type="component" value="Segment"/>
</dbReference>
<keyword evidence="1 4" id="KW-0489">Methyltransferase</keyword>
<evidence type="ECO:0000313" key="4">
    <source>
        <dbReference type="EMBL" id="QDJ96121.1"/>
    </source>
</evidence>
<evidence type="ECO:0000313" key="5">
    <source>
        <dbReference type="Proteomes" id="UP000316563"/>
    </source>
</evidence>
<gene>
    <name evidence="4" type="ORF">4D05_008</name>
</gene>
<evidence type="ECO:0000256" key="2">
    <source>
        <dbReference type="ARBA" id="ARBA00022679"/>
    </source>
</evidence>
<sequence length="195" mass="21692">MNIDINNPPRKYRVIYADPAWKFGNRNTGGTMKSAAEAKYTVTSVADMAALPVAQMADAHCLLVMWWVGAMPQEAIDLCRDWGFRLVNMNGFVWRKLTKTGIPFFGMGFATRASSESALIGVRGKLGELIKDHSVRAVIEAKVGRHSEKPSVFRETIEKLCGDVPRVELFARDAADGWDCWGNQAPQDKKGDQEE</sequence>